<proteinExistence type="predicted"/>
<dbReference type="InterPro" id="IPR001314">
    <property type="entry name" value="Peptidase_S1A"/>
</dbReference>
<evidence type="ECO:0000313" key="4">
    <source>
        <dbReference type="EMBL" id="UYQ61750.1"/>
    </source>
</evidence>
<dbReference type="Proteomes" id="UP001163878">
    <property type="component" value="Chromosome"/>
</dbReference>
<dbReference type="PRINTS" id="PR00722">
    <property type="entry name" value="CHYMOTRYPSIN"/>
</dbReference>
<feature type="signal peptide" evidence="2">
    <location>
        <begin position="1"/>
        <end position="17"/>
    </location>
</feature>
<dbReference type="Gene3D" id="2.40.10.10">
    <property type="entry name" value="Trypsin-like serine proteases"/>
    <property type="match status" value="1"/>
</dbReference>
<dbReference type="InterPro" id="IPR009003">
    <property type="entry name" value="Peptidase_S1_PA"/>
</dbReference>
<evidence type="ECO:0000256" key="1">
    <source>
        <dbReference type="SAM" id="MobiDB-lite"/>
    </source>
</evidence>
<feature type="domain" description="Peptidase S1" evidence="3">
    <location>
        <begin position="18"/>
        <end position="238"/>
    </location>
</feature>
<dbReference type="SUPFAM" id="SSF50494">
    <property type="entry name" value="Trypsin-like serine proteases"/>
    <property type="match status" value="1"/>
</dbReference>
<reference evidence="4" key="1">
    <citation type="submission" date="2022-10" db="EMBL/GenBank/DDBJ databases">
        <title>Cytochrome P450 Catalyzes Benzene Ring Formation in the Biosynthesis of Trialkyl-Substituted Aromatic Polyketides.</title>
        <authorList>
            <person name="Zhao E."/>
            <person name="Ge H."/>
        </authorList>
    </citation>
    <scope>NUCLEOTIDE SEQUENCE</scope>
    <source>
        <strain evidence="4">NA0869</strain>
    </source>
</reference>
<dbReference type="PANTHER" id="PTHR36220">
    <property type="entry name" value="UNNAMED PRODUCT"/>
    <property type="match status" value="1"/>
</dbReference>
<evidence type="ECO:0000259" key="3">
    <source>
        <dbReference type="PROSITE" id="PS50240"/>
    </source>
</evidence>
<dbReference type="InterPro" id="IPR001254">
    <property type="entry name" value="Trypsin_dom"/>
</dbReference>
<gene>
    <name evidence="4" type="ORF">OGH68_09785</name>
</gene>
<evidence type="ECO:0000256" key="2">
    <source>
        <dbReference type="SAM" id="SignalP"/>
    </source>
</evidence>
<evidence type="ECO:0000313" key="5">
    <source>
        <dbReference type="Proteomes" id="UP001163878"/>
    </source>
</evidence>
<dbReference type="EMBL" id="CP107567">
    <property type="protein sequence ID" value="UYQ61750.1"/>
    <property type="molecule type" value="Genomic_DNA"/>
</dbReference>
<protein>
    <submittedName>
        <fullName evidence="4">S1 family peptidase</fullName>
    </submittedName>
</protein>
<dbReference type="Pfam" id="PF00089">
    <property type="entry name" value="Trypsin"/>
    <property type="match status" value="1"/>
</dbReference>
<dbReference type="SUPFAM" id="SSF69318">
    <property type="entry name" value="Integrin alpha N-terminal domain"/>
    <property type="match status" value="1"/>
</dbReference>
<dbReference type="RefSeq" id="WP_264242965.1">
    <property type="nucleotide sequence ID" value="NZ_CP107567.1"/>
</dbReference>
<feature type="chain" id="PRO_5045543645" evidence="2">
    <location>
        <begin position="18"/>
        <end position="712"/>
    </location>
</feature>
<dbReference type="SMART" id="SM00020">
    <property type="entry name" value="Tryp_SPc"/>
    <property type="match status" value="1"/>
</dbReference>
<feature type="region of interest" description="Disordered" evidence="1">
    <location>
        <begin position="690"/>
        <end position="712"/>
    </location>
</feature>
<name>A0ABY6I7M2_STRPE</name>
<dbReference type="PROSITE" id="PS50240">
    <property type="entry name" value="TRYPSIN_DOM"/>
    <property type="match status" value="1"/>
</dbReference>
<dbReference type="InterPro" id="IPR028994">
    <property type="entry name" value="Integrin_alpha_N"/>
</dbReference>
<dbReference type="InterPro" id="IPR043504">
    <property type="entry name" value="Peptidase_S1_PA_chymotrypsin"/>
</dbReference>
<organism evidence="4 5">
    <name type="scientific">Streptomyces peucetius</name>
    <dbReference type="NCBI Taxonomy" id="1950"/>
    <lineage>
        <taxon>Bacteria</taxon>
        <taxon>Bacillati</taxon>
        <taxon>Actinomycetota</taxon>
        <taxon>Actinomycetes</taxon>
        <taxon>Kitasatosporales</taxon>
        <taxon>Streptomycetaceae</taxon>
        <taxon>Streptomyces</taxon>
    </lineage>
</organism>
<sequence>MTAALTTGALFATPAQAVVGDAAPDGQYAFTAKVDIGAGKRSCSGALVAPQWIVTAASCFAADPQQPGTVAAGKPSERTVATIGRTDLTATGGHVSDVVELVPRAGRDVVMARLAKPASGIAPVAFAQTPVAVGETLKVAGYGRTATEWVPDKLHTARFTVDSVAGETVGISGATASDAICMGDTGGPAFREKDGKVELVAVSSRSWQGGCLGTDETRTGALSARADDLKSWADTLAAAAPVTDFNCDGIRDIAVGDPAATVGGDAKAGLVRIVYGGGKGTAEITQDLDAVPGGSEASDWYGETLAVFDHNLDGCTDLAVGIPAEDLGGEVDAGMVQVLYGDRAGLTKGKGSLNLEQGTGTDAIKASASEAGDRMGHALAAGHTATGEPYLAIGLPGEDLGTLKDAGSTFYVRGTSSVTLHQDKPGVGAAVEAGDRFGSSLAGSPQRLVIGAPGEAIGSAADSGLVHVMSHVPNSDGIPTPQVTFSQDSTAVNGAAEAGDQFGAALAVVDHRSAGAPAATESIVGVGSPGEDLEAVQDAGRAVTIRVTAAGAISQLADIQQAREDVSGGEEAGDQFGSRLTAVNRRPGAVSTVSDLVLAVGVPGEDIGSVKDAGAIQAFSLLGSPGTTDRWLEAGRAGIPGPAGTSHRLGSSMTAIGTHLYVGMPYGPVATGAVHALPWANVLDGGAEPVTTYQPGKDGLPSEGADFGRAIQ</sequence>
<dbReference type="InterPro" id="IPR013519">
    <property type="entry name" value="Int_alpha_beta-p"/>
</dbReference>
<dbReference type="SMART" id="SM00191">
    <property type="entry name" value="Int_alpha"/>
    <property type="match status" value="4"/>
</dbReference>
<keyword evidence="5" id="KW-1185">Reference proteome</keyword>
<keyword evidence="2" id="KW-0732">Signal</keyword>
<dbReference type="Gene3D" id="2.130.10.130">
    <property type="entry name" value="Integrin alpha, N-terminal"/>
    <property type="match status" value="1"/>
</dbReference>
<accession>A0ABY6I7M2</accession>
<dbReference type="PANTHER" id="PTHR36220:SF1">
    <property type="entry name" value="GAMMA TUBULIN COMPLEX COMPONENT C-TERMINAL DOMAIN-CONTAINING PROTEIN"/>
    <property type="match status" value="1"/>
</dbReference>